<dbReference type="PANTHER" id="PTHR47691">
    <property type="entry name" value="REGULATOR-RELATED"/>
    <property type="match status" value="1"/>
</dbReference>
<dbReference type="GO" id="GO:0043531">
    <property type="term" value="F:ADP binding"/>
    <property type="evidence" value="ECO:0007669"/>
    <property type="project" value="InterPro"/>
</dbReference>
<dbReference type="Gene3D" id="1.10.10.10">
    <property type="entry name" value="Winged helix-like DNA-binding domain superfamily/Winged helix DNA-binding domain"/>
    <property type="match status" value="1"/>
</dbReference>
<proteinExistence type="predicted"/>
<dbReference type="InterPro" id="IPR011990">
    <property type="entry name" value="TPR-like_helical_dom_sf"/>
</dbReference>
<dbReference type="AlphaFoldDB" id="A0A9X3NCY1"/>
<dbReference type="SUPFAM" id="SSF48452">
    <property type="entry name" value="TPR-like"/>
    <property type="match status" value="2"/>
</dbReference>
<dbReference type="PANTHER" id="PTHR47691:SF3">
    <property type="entry name" value="HTH-TYPE TRANSCRIPTIONAL REGULATOR RV0890C-RELATED"/>
    <property type="match status" value="1"/>
</dbReference>
<evidence type="ECO:0000259" key="1">
    <source>
        <dbReference type="SMART" id="SM01043"/>
    </source>
</evidence>
<dbReference type="PRINTS" id="PR00364">
    <property type="entry name" value="DISEASERSIST"/>
</dbReference>
<dbReference type="Proteomes" id="UP001147653">
    <property type="component" value="Unassembled WGS sequence"/>
</dbReference>
<dbReference type="InterPro" id="IPR005158">
    <property type="entry name" value="BTAD"/>
</dbReference>
<dbReference type="SMART" id="SM01043">
    <property type="entry name" value="BTAD"/>
    <property type="match status" value="1"/>
</dbReference>
<dbReference type="GO" id="GO:0003677">
    <property type="term" value="F:DNA binding"/>
    <property type="evidence" value="ECO:0007669"/>
    <property type="project" value="InterPro"/>
</dbReference>
<protein>
    <recommendedName>
        <fullName evidence="1">Bacterial transcriptional activator domain-containing protein</fullName>
    </recommendedName>
</protein>
<accession>A0A9X3NCY1</accession>
<dbReference type="Gene3D" id="3.40.50.300">
    <property type="entry name" value="P-loop containing nucleotide triphosphate hydrolases"/>
    <property type="match status" value="1"/>
</dbReference>
<sequence length="864" mass="94299">MARTRIQLCGELLIELDGKRVDQELRGDQGRLLFSYLVLNRDRPVRRDELEAAVWGDGAPYSPVALAPPLSRLRRIVGPDRITGRSELRLVLPEDAEVDVEAALAGTTDLEGARRADAILTRELLPGVESPWLDGERDRLQEVRVEALEVIARESPEPAEAERAARVAVELAPFRESAWVALLDVLRARGNVAEALLAFERVRTLLREELGTVPSPALLAAHRALLEAQPDGPPVVAAKPARVLPTAALTPLIGRERECDEIGAVLAREDVRLLTLLGPGGIGKTRLALEVATRFAAEGGDPCFVDLTRISDPQQIVARIAWDLGLRSQGRRPQHDELLDYVRTRSLLLVLDNFEHVASAAPFVTELLQSAPRVKALVTSRTVLHVRGEHQYLVPPLPSGWSGAAAVQLFVQRAQALQPGFALTDENTADVLELCRRLDGIPLAIELAAARVRVLGVKTLLQRLEDRFAVLKSGARDAPERQRALWDTIAWSYDLLRPAEQRLFAQLGVFAGGFDLEAAQALVEHGCEVFDGLELLVDQSLVRVEQRDGQPRFSRLESLREFALEQLAIRGDADAVRATHAAFFTRLAAAGEAALKGPDQLAWLRRFEDDHDNLRAALRWNLDRGEIEAAVEMGWGLWMLWYFYGHVEEGVGWFTEMARRSGPLASFPRARALSGAGMVALGVGDTESARPWLAQGLDLYREAGDDAGVAIAAGALGLLTGLDGDPGRGRALIDESIALYRTLGDEWFLSSMLNFRARIAPDPAAALALVREALEISRAVDDTLPLLISLYNLAVLEHDPAPLSEGLELAVRVSDTGSIGFFLDALAAFADAERAAGMRARAAELLEESGGAWLEVYVLASPFA</sequence>
<dbReference type="Gene3D" id="1.25.40.10">
    <property type="entry name" value="Tetratricopeptide repeat domain"/>
    <property type="match status" value="2"/>
</dbReference>
<dbReference type="Pfam" id="PF03704">
    <property type="entry name" value="BTAD"/>
    <property type="match status" value="1"/>
</dbReference>
<gene>
    <name evidence="2" type="ORF">OJ997_25805</name>
</gene>
<dbReference type="SUPFAM" id="SSF46894">
    <property type="entry name" value="C-terminal effector domain of the bipartite response regulators"/>
    <property type="match status" value="1"/>
</dbReference>
<evidence type="ECO:0000313" key="2">
    <source>
        <dbReference type="EMBL" id="MDA0183749.1"/>
    </source>
</evidence>
<organism evidence="2 3">
    <name type="scientific">Solirubrobacter phytolaccae</name>
    <dbReference type="NCBI Taxonomy" id="1404360"/>
    <lineage>
        <taxon>Bacteria</taxon>
        <taxon>Bacillati</taxon>
        <taxon>Actinomycetota</taxon>
        <taxon>Thermoleophilia</taxon>
        <taxon>Solirubrobacterales</taxon>
        <taxon>Solirubrobacteraceae</taxon>
        <taxon>Solirubrobacter</taxon>
    </lineage>
</organism>
<name>A0A9X3NCY1_9ACTN</name>
<reference evidence="2" key="1">
    <citation type="submission" date="2022-10" db="EMBL/GenBank/DDBJ databases">
        <title>The WGS of Solirubrobacter phytolaccae KCTC 29190.</title>
        <authorList>
            <person name="Jiang Z."/>
        </authorList>
    </citation>
    <scope>NUCLEOTIDE SEQUENCE</scope>
    <source>
        <strain evidence="2">KCTC 29190</strain>
    </source>
</reference>
<keyword evidence="3" id="KW-1185">Reference proteome</keyword>
<feature type="domain" description="Bacterial transcriptional activator" evidence="1">
    <location>
        <begin position="98"/>
        <end position="226"/>
    </location>
</feature>
<dbReference type="InterPro" id="IPR036388">
    <property type="entry name" value="WH-like_DNA-bd_sf"/>
</dbReference>
<dbReference type="InterPro" id="IPR016032">
    <property type="entry name" value="Sig_transdc_resp-reg_C-effctor"/>
</dbReference>
<dbReference type="InterPro" id="IPR027417">
    <property type="entry name" value="P-loop_NTPase"/>
</dbReference>
<dbReference type="EMBL" id="JAPDDP010000060">
    <property type="protein sequence ID" value="MDA0183749.1"/>
    <property type="molecule type" value="Genomic_DNA"/>
</dbReference>
<evidence type="ECO:0000313" key="3">
    <source>
        <dbReference type="Proteomes" id="UP001147653"/>
    </source>
</evidence>
<dbReference type="RefSeq" id="WP_270028163.1">
    <property type="nucleotide sequence ID" value="NZ_JAPDDP010000060.1"/>
</dbReference>
<dbReference type="SUPFAM" id="SSF52540">
    <property type="entry name" value="P-loop containing nucleoside triphosphate hydrolases"/>
    <property type="match status" value="1"/>
</dbReference>
<dbReference type="GO" id="GO:0006355">
    <property type="term" value="P:regulation of DNA-templated transcription"/>
    <property type="evidence" value="ECO:0007669"/>
    <property type="project" value="InterPro"/>
</dbReference>
<comment type="caution">
    <text evidence="2">The sequence shown here is derived from an EMBL/GenBank/DDBJ whole genome shotgun (WGS) entry which is preliminary data.</text>
</comment>